<keyword evidence="2" id="KW-1185">Reference proteome</keyword>
<sequence length="162" mass="18844">MIKSEKFEVTITGTHGVIIPLRLAKPFLDANKTRVALTAYHNNKKLNFHGKLHQRGDEILISFGKRYQTELGVTPKEHFWLQLFEDTSKYGVEVPEAFMVVLETDPEGFQLFERLSIGKKRSLIYYISRFKSAQTQIDKTLILCENLKRGITETKELIKQQW</sequence>
<dbReference type="Proteomes" id="UP000505306">
    <property type="component" value="Chromosome"/>
</dbReference>
<dbReference type="AlphaFoldDB" id="A0A6G6GKC9"/>
<dbReference type="KEGG" id="mgel:G5B37_00795"/>
<name>A0A6G6GKC9_9FLAO</name>
<evidence type="ECO:0000313" key="2">
    <source>
        <dbReference type="Proteomes" id="UP000505306"/>
    </source>
</evidence>
<dbReference type="EMBL" id="CP049057">
    <property type="protein sequence ID" value="QIE58151.1"/>
    <property type="molecule type" value="Genomic_DNA"/>
</dbReference>
<protein>
    <submittedName>
        <fullName evidence="1">YdeI/OmpD-associated family protein</fullName>
    </submittedName>
</protein>
<accession>A0A6G6GKC9</accession>
<dbReference type="Pfam" id="PF13376">
    <property type="entry name" value="OmdA"/>
    <property type="match status" value="1"/>
</dbReference>
<organism evidence="1 2">
    <name type="scientific">Rasiella rasia</name>
    <dbReference type="NCBI Taxonomy" id="2744027"/>
    <lineage>
        <taxon>Bacteria</taxon>
        <taxon>Pseudomonadati</taxon>
        <taxon>Bacteroidota</taxon>
        <taxon>Flavobacteriia</taxon>
        <taxon>Flavobacteriales</taxon>
        <taxon>Flavobacteriaceae</taxon>
        <taxon>Rasiella</taxon>
    </lineage>
</organism>
<reference evidence="1 2" key="1">
    <citation type="submission" date="2020-02" db="EMBL/GenBank/DDBJ databases">
        <title>Complete genome sequence of Flavobacteriaceae bacterium.</title>
        <authorList>
            <person name="Kim S.-J."/>
            <person name="Kim Y.-S."/>
            <person name="Kim K.-H."/>
        </authorList>
    </citation>
    <scope>NUCLEOTIDE SEQUENCE [LARGE SCALE GENOMIC DNA]</scope>
    <source>
        <strain evidence="1 2">RR4-40</strain>
    </source>
</reference>
<proteinExistence type="predicted"/>
<evidence type="ECO:0000313" key="1">
    <source>
        <dbReference type="EMBL" id="QIE58151.1"/>
    </source>
</evidence>
<dbReference type="RefSeq" id="WP_164678149.1">
    <property type="nucleotide sequence ID" value="NZ_CP049057.1"/>
</dbReference>
<gene>
    <name evidence="1" type="ORF">G5B37_00795</name>
</gene>